<sequence length="393" mass="42557">MVSRSRLWPGVRITHNARIRTPLRVASVPGAHPYMESLFRALPEVIRLADPIPDPSFPTRWWPPAMIDAEWVHRHRDDFDVMHVHFGLESLPAGRLLGALDALDAIGRPLVFTVHDLENPNLDVQTAHLRDLDEIIPRADAILTLTGTAAAEITQRWGRTALVAPHPAITSVGASTPRGHLSAERIVGMHLRDVRPNIDAIGAARTLLGALDLLAANGTPVRGRITVHDRVRDARARDAVLALVADRADVDVEVVSRPSDQALEAELAGLDAEILPYRHGTHSGWVELCYDLAVPVVGTSAGHMSDQHPDDFESYSLGDSASLASAIDRSLASGTRPGTAERGRAIIAHAAHRRRQRQHVADVHLGVYLSAVAARQSVGDTAFVALDGDQQTA</sequence>
<dbReference type="EMBL" id="FUZP01000001">
    <property type="protein sequence ID" value="SKC44044.1"/>
    <property type="molecule type" value="Genomic_DNA"/>
</dbReference>
<dbReference type="STRING" id="123320.SAMN06309945_0983"/>
<evidence type="ECO:0000256" key="1">
    <source>
        <dbReference type="ARBA" id="ARBA00022676"/>
    </source>
</evidence>
<evidence type="ECO:0000313" key="4">
    <source>
        <dbReference type="EMBL" id="SKC44044.1"/>
    </source>
</evidence>
<feature type="domain" description="Glycosyltransferase subfamily 4-like N-terminal" evidence="3">
    <location>
        <begin position="51"/>
        <end position="158"/>
    </location>
</feature>
<dbReference type="InterPro" id="IPR028098">
    <property type="entry name" value="Glyco_trans_4-like_N"/>
</dbReference>
<keyword evidence="5" id="KW-1185">Reference proteome</keyword>
<dbReference type="Proteomes" id="UP000190857">
    <property type="component" value="Unassembled WGS sequence"/>
</dbReference>
<dbReference type="AlphaFoldDB" id="A0A1T5IY18"/>
<evidence type="ECO:0000313" key="5">
    <source>
        <dbReference type="Proteomes" id="UP000190857"/>
    </source>
</evidence>
<dbReference type="GO" id="GO:0016757">
    <property type="term" value="F:glycosyltransferase activity"/>
    <property type="evidence" value="ECO:0007669"/>
    <property type="project" value="UniProtKB-KW"/>
</dbReference>
<name>A0A1T5IY18_9MICO</name>
<protein>
    <submittedName>
        <fullName evidence="4">Glycosyltransferase Family 4</fullName>
    </submittedName>
</protein>
<dbReference type="Pfam" id="PF13439">
    <property type="entry name" value="Glyco_transf_4"/>
    <property type="match status" value="1"/>
</dbReference>
<proteinExistence type="predicted"/>
<reference evidence="4 5" key="1">
    <citation type="submission" date="2017-02" db="EMBL/GenBank/DDBJ databases">
        <authorList>
            <person name="Peterson S.W."/>
        </authorList>
    </citation>
    <scope>NUCLEOTIDE SEQUENCE [LARGE SCALE GENOMIC DNA]</scope>
    <source>
        <strain evidence="4 5">VKM Ac-2059</strain>
    </source>
</reference>
<gene>
    <name evidence="4" type="ORF">SAMN06309945_0983</name>
</gene>
<evidence type="ECO:0000259" key="3">
    <source>
        <dbReference type="Pfam" id="PF13439"/>
    </source>
</evidence>
<dbReference type="SUPFAM" id="SSF53756">
    <property type="entry name" value="UDP-Glycosyltransferase/glycogen phosphorylase"/>
    <property type="match status" value="1"/>
</dbReference>
<evidence type="ECO:0000256" key="2">
    <source>
        <dbReference type="ARBA" id="ARBA00022679"/>
    </source>
</evidence>
<dbReference type="Gene3D" id="3.40.50.2000">
    <property type="entry name" value="Glycogen Phosphorylase B"/>
    <property type="match status" value="1"/>
</dbReference>
<organism evidence="4 5">
    <name type="scientific">Okibacterium fritillariae</name>
    <dbReference type="NCBI Taxonomy" id="123320"/>
    <lineage>
        <taxon>Bacteria</taxon>
        <taxon>Bacillati</taxon>
        <taxon>Actinomycetota</taxon>
        <taxon>Actinomycetes</taxon>
        <taxon>Micrococcales</taxon>
        <taxon>Microbacteriaceae</taxon>
        <taxon>Okibacterium</taxon>
    </lineage>
</organism>
<keyword evidence="2 4" id="KW-0808">Transferase</keyword>
<accession>A0A1T5IY18</accession>
<keyword evidence="1" id="KW-0328">Glycosyltransferase</keyword>